<name>A0AAV2RE54_MEGNR</name>
<dbReference type="CDD" id="cd00037">
    <property type="entry name" value="CLECT"/>
    <property type="match status" value="1"/>
</dbReference>
<dbReference type="PROSITE" id="PS50041">
    <property type="entry name" value="C_TYPE_LECTIN_2"/>
    <property type="match status" value="1"/>
</dbReference>
<dbReference type="Proteomes" id="UP001497623">
    <property type="component" value="Unassembled WGS sequence"/>
</dbReference>
<dbReference type="SMART" id="SM00034">
    <property type="entry name" value="CLECT"/>
    <property type="match status" value="1"/>
</dbReference>
<dbReference type="SUPFAM" id="SSF56436">
    <property type="entry name" value="C-type lectin-like"/>
    <property type="match status" value="1"/>
</dbReference>
<dbReference type="Pfam" id="PF00059">
    <property type="entry name" value="Lectin_C"/>
    <property type="match status" value="1"/>
</dbReference>
<dbReference type="Gene3D" id="3.10.100.10">
    <property type="entry name" value="Mannose-Binding Protein A, subunit A"/>
    <property type="match status" value="1"/>
</dbReference>
<accession>A0AAV2RE54</accession>
<gene>
    <name evidence="2" type="ORF">MNOR_LOCUS22968</name>
</gene>
<sequence length="228" mass="26160">VDDKLSTHIDDRLSQLLEKKLSNHLEKYFPAVVETIQEVVAKQNSGKQEIMSKLADMESNLEDITEKIEQEPLGETLVSTSVLLQNGSCPFGFEEYGTCCYFFSENIGEQLSWEAARTYCQNLGNSYDLPADLAEVGTYRCGDIKLMEAIGNLKYSAWIGARYSDAEDIWLWEHSRQNLSMKNSFWRENEPDSTDYDCLLVNKYGTYERTYFIDQPCYASATFVCQIF</sequence>
<feature type="domain" description="C-type lectin" evidence="1">
    <location>
        <begin position="96"/>
        <end position="226"/>
    </location>
</feature>
<proteinExistence type="predicted"/>
<reference evidence="2 3" key="1">
    <citation type="submission" date="2024-05" db="EMBL/GenBank/DDBJ databases">
        <authorList>
            <person name="Wallberg A."/>
        </authorList>
    </citation>
    <scope>NUCLEOTIDE SEQUENCE [LARGE SCALE GENOMIC DNA]</scope>
</reference>
<dbReference type="EMBL" id="CAXKWB010019755">
    <property type="protein sequence ID" value="CAL4122246.1"/>
    <property type="molecule type" value="Genomic_DNA"/>
</dbReference>
<keyword evidence="3" id="KW-1185">Reference proteome</keyword>
<evidence type="ECO:0000313" key="3">
    <source>
        <dbReference type="Proteomes" id="UP001497623"/>
    </source>
</evidence>
<dbReference type="InterPro" id="IPR016187">
    <property type="entry name" value="CTDL_fold"/>
</dbReference>
<feature type="non-terminal residue" evidence="2">
    <location>
        <position position="1"/>
    </location>
</feature>
<dbReference type="InterPro" id="IPR001304">
    <property type="entry name" value="C-type_lectin-like"/>
</dbReference>
<protein>
    <recommendedName>
        <fullName evidence="1">C-type lectin domain-containing protein</fullName>
    </recommendedName>
</protein>
<evidence type="ECO:0000313" key="2">
    <source>
        <dbReference type="EMBL" id="CAL4122246.1"/>
    </source>
</evidence>
<comment type="caution">
    <text evidence="2">The sequence shown here is derived from an EMBL/GenBank/DDBJ whole genome shotgun (WGS) entry which is preliminary data.</text>
</comment>
<dbReference type="InterPro" id="IPR016186">
    <property type="entry name" value="C-type_lectin-like/link_sf"/>
</dbReference>
<evidence type="ECO:0000259" key="1">
    <source>
        <dbReference type="PROSITE" id="PS50041"/>
    </source>
</evidence>
<organism evidence="2 3">
    <name type="scientific">Meganyctiphanes norvegica</name>
    <name type="common">Northern krill</name>
    <name type="synonym">Thysanopoda norvegica</name>
    <dbReference type="NCBI Taxonomy" id="48144"/>
    <lineage>
        <taxon>Eukaryota</taxon>
        <taxon>Metazoa</taxon>
        <taxon>Ecdysozoa</taxon>
        <taxon>Arthropoda</taxon>
        <taxon>Crustacea</taxon>
        <taxon>Multicrustacea</taxon>
        <taxon>Malacostraca</taxon>
        <taxon>Eumalacostraca</taxon>
        <taxon>Eucarida</taxon>
        <taxon>Euphausiacea</taxon>
        <taxon>Euphausiidae</taxon>
        <taxon>Meganyctiphanes</taxon>
    </lineage>
</organism>
<dbReference type="AlphaFoldDB" id="A0AAV2RE54"/>